<dbReference type="InterPro" id="IPR035093">
    <property type="entry name" value="RelE/ParE_toxin_dom_sf"/>
</dbReference>
<gene>
    <name evidence="3" type="ORF">D0C36_23235</name>
</gene>
<dbReference type="AlphaFoldDB" id="A0A372NNH0"/>
<dbReference type="RefSeq" id="WP_117394121.1">
    <property type="nucleotide sequence ID" value="NZ_QWDC01000005.1"/>
</dbReference>
<dbReference type="NCBIfam" id="TIGR02385">
    <property type="entry name" value="RelE_StbE"/>
    <property type="match status" value="1"/>
</dbReference>
<evidence type="ECO:0000256" key="1">
    <source>
        <dbReference type="ARBA" id="ARBA00006226"/>
    </source>
</evidence>
<evidence type="ECO:0000313" key="3">
    <source>
        <dbReference type="EMBL" id="RFZ90157.1"/>
    </source>
</evidence>
<name>A0A372NNH0_9SPHI</name>
<dbReference type="InterPro" id="IPR051803">
    <property type="entry name" value="TA_system_RelE-like_toxin"/>
</dbReference>
<sequence length="94" mass="10900">MVEINWTSIAISDLQGVYDYIAEDSITYAGRFVDKLIARVEILETHPESGRIVPEFDNPSLKELIEGSYRIIYRIVNEEKVEIIRIHHSARLLK</sequence>
<evidence type="ECO:0000313" key="4">
    <source>
        <dbReference type="Proteomes" id="UP000264217"/>
    </source>
</evidence>
<keyword evidence="4" id="KW-1185">Reference proteome</keyword>
<dbReference type="InterPro" id="IPR007712">
    <property type="entry name" value="RelE/ParE_toxin"/>
</dbReference>
<dbReference type="Pfam" id="PF05016">
    <property type="entry name" value="ParE_toxin"/>
    <property type="match status" value="1"/>
</dbReference>
<organism evidence="3 4">
    <name type="scientific">Mucilaginibacter conchicola</name>
    <dbReference type="NCBI Taxonomy" id="2303333"/>
    <lineage>
        <taxon>Bacteria</taxon>
        <taxon>Pseudomonadati</taxon>
        <taxon>Bacteroidota</taxon>
        <taxon>Sphingobacteriia</taxon>
        <taxon>Sphingobacteriales</taxon>
        <taxon>Sphingobacteriaceae</taxon>
        <taxon>Mucilaginibacter</taxon>
    </lineage>
</organism>
<dbReference type="PANTHER" id="PTHR33755:SF5">
    <property type="entry name" value="TYPE II TOXIN-ANTITOXIN SYSTEM RELE_PARE FAMILY TOXIN"/>
    <property type="match status" value="1"/>
</dbReference>
<comment type="similarity">
    <text evidence="1">Belongs to the RelE toxin family.</text>
</comment>
<accession>A0A372NNH0</accession>
<dbReference type="EMBL" id="QWDC01000005">
    <property type="protein sequence ID" value="RFZ90157.1"/>
    <property type="molecule type" value="Genomic_DNA"/>
</dbReference>
<proteinExistence type="inferred from homology"/>
<dbReference type="Proteomes" id="UP000264217">
    <property type="component" value="Unassembled WGS sequence"/>
</dbReference>
<reference evidence="3 4" key="1">
    <citation type="submission" date="2018-08" db="EMBL/GenBank/DDBJ databases">
        <title>Mucilaginibacter sp. MYSH2.</title>
        <authorList>
            <person name="Seo T."/>
        </authorList>
    </citation>
    <scope>NUCLEOTIDE SEQUENCE [LARGE SCALE GENOMIC DNA]</scope>
    <source>
        <strain evidence="3 4">MYSH2</strain>
    </source>
</reference>
<comment type="caution">
    <text evidence="3">The sequence shown here is derived from an EMBL/GenBank/DDBJ whole genome shotgun (WGS) entry which is preliminary data.</text>
</comment>
<keyword evidence="2" id="KW-1277">Toxin-antitoxin system</keyword>
<dbReference type="OrthoDB" id="5574284at2"/>
<evidence type="ECO:0000256" key="2">
    <source>
        <dbReference type="ARBA" id="ARBA00022649"/>
    </source>
</evidence>
<protein>
    <submittedName>
        <fullName evidence="3">Type II toxin-antitoxin system RelE/ParE family toxin</fullName>
    </submittedName>
</protein>
<dbReference type="Gene3D" id="3.30.2310.20">
    <property type="entry name" value="RelE-like"/>
    <property type="match status" value="1"/>
</dbReference>
<dbReference type="PANTHER" id="PTHR33755">
    <property type="entry name" value="TOXIN PARE1-RELATED"/>
    <property type="match status" value="1"/>
</dbReference>